<dbReference type="InterPro" id="IPR002557">
    <property type="entry name" value="Chitin-bd_dom"/>
</dbReference>
<keyword evidence="1" id="KW-0147">Chitin-binding</keyword>
<proteinExistence type="predicted"/>
<feature type="domain" description="Chitin-binding type-2" evidence="8">
    <location>
        <begin position="28"/>
        <end position="85"/>
    </location>
</feature>
<protein>
    <submittedName>
        <fullName evidence="10">Flocculation protein FLO11-like isoform X1</fullName>
    </submittedName>
</protein>
<name>A0A9C6E1I7_9MUSC</name>
<keyword evidence="3" id="KW-0677">Repeat</keyword>
<evidence type="ECO:0000256" key="1">
    <source>
        <dbReference type="ARBA" id="ARBA00022669"/>
    </source>
</evidence>
<accession>A0A9C6E1I7</accession>
<dbReference type="Proteomes" id="UP000092443">
    <property type="component" value="Unplaced"/>
</dbReference>
<dbReference type="GO" id="GO:0008061">
    <property type="term" value="F:chitin binding"/>
    <property type="evidence" value="ECO:0007669"/>
    <property type="project" value="UniProtKB-KW"/>
</dbReference>
<evidence type="ECO:0000256" key="4">
    <source>
        <dbReference type="ARBA" id="ARBA00023157"/>
    </source>
</evidence>
<dbReference type="InterPro" id="IPR036508">
    <property type="entry name" value="Chitin-bd_dom_sf"/>
</dbReference>
<sequence>MKIYLLLLFTVQSIPTYVQAYARGLRYVPDCTFYKDGTLLPDLTSCSNYFICVDEEAVQQKCPPGYYFDRSASTCGLAIMVKCDDDYNGKTGMGQSLFGSYFPHNLIPNIFLWKKYSHGDDSVMDSSSETTTCKPNTPSTITTTCKPTTPSTITTTCEPTTPSTITTTCETTTPSTTTTTSEPTTTSTTTTTCEPTTPSTTTTTCEPTTPSTTTTTSEPTTPSSTTTCKPSTPSSTTTTTLQVTTSTKDSITTTPADDSITGTSPANTLTSAVTLLSSEFYTSSSDCSMLNDGTILLDIRHCRRYYVCRSGRARRMRCPLGQWYDSDVRSCHDRRFVSSCAVNRN</sequence>
<dbReference type="Pfam" id="PF01607">
    <property type="entry name" value="CBM_14"/>
    <property type="match status" value="2"/>
</dbReference>
<feature type="chain" id="PRO_5039476426" evidence="7">
    <location>
        <begin position="21"/>
        <end position="345"/>
    </location>
</feature>
<dbReference type="GeneID" id="119644842"/>
<evidence type="ECO:0000256" key="3">
    <source>
        <dbReference type="ARBA" id="ARBA00022737"/>
    </source>
</evidence>
<dbReference type="SMART" id="SM00494">
    <property type="entry name" value="ChtBD2"/>
    <property type="match status" value="2"/>
</dbReference>
<evidence type="ECO:0000313" key="10">
    <source>
        <dbReference type="RefSeq" id="XP_037900530.1"/>
    </source>
</evidence>
<evidence type="ECO:0000259" key="8">
    <source>
        <dbReference type="PROSITE" id="PS50940"/>
    </source>
</evidence>
<dbReference type="RefSeq" id="XP_037900530.1">
    <property type="nucleotide sequence ID" value="XM_038044602.1"/>
</dbReference>
<feature type="domain" description="Chitin-binding type-2" evidence="8">
    <location>
        <begin position="284"/>
        <end position="342"/>
    </location>
</feature>
<dbReference type="PANTHER" id="PTHR23301:SF0">
    <property type="entry name" value="CHITIN-BINDING TYPE-2 DOMAIN-CONTAINING PROTEIN-RELATED"/>
    <property type="match status" value="1"/>
</dbReference>
<evidence type="ECO:0000256" key="5">
    <source>
        <dbReference type="ARBA" id="ARBA00023180"/>
    </source>
</evidence>
<evidence type="ECO:0000256" key="2">
    <source>
        <dbReference type="ARBA" id="ARBA00022729"/>
    </source>
</evidence>
<feature type="signal peptide" evidence="7">
    <location>
        <begin position="1"/>
        <end position="20"/>
    </location>
</feature>
<keyword evidence="5" id="KW-0325">Glycoprotein</keyword>
<evidence type="ECO:0000313" key="9">
    <source>
        <dbReference type="Proteomes" id="UP000092443"/>
    </source>
</evidence>
<keyword evidence="4" id="KW-1015">Disulfide bond</keyword>
<keyword evidence="9" id="KW-1185">Reference proteome</keyword>
<gene>
    <name evidence="10" type="primary">LOC119644842</name>
</gene>
<feature type="compositionally biased region" description="Low complexity" evidence="6">
    <location>
        <begin position="168"/>
        <end position="254"/>
    </location>
</feature>
<dbReference type="PROSITE" id="PS50940">
    <property type="entry name" value="CHIT_BIND_II"/>
    <property type="match status" value="2"/>
</dbReference>
<reference evidence="10" key="1">
    <citation type="submission" date="2025-08" db="UniProtKB">
        <authorList>
            <consortium name="RefSeq"/>
        </authorList>
    </citation>
    <scope>IDENTIFICATION</scope>
    <source>
        <tissue evidence="10">Whole body pupa</tissue>
    </source>
</reference>
<dbReference type="PANTHER" id="PTHR23301">
    <property type="entry name" value="CHITIN BINDING PERITROPHIN-A"/>
    <property type="match status" value="1"/>
</dbReference>
<keyword evidence="2 7" id="KW-0732">Signal</keyword>
<dbReference type="SUPFAM" id="SSF57625">
    <property type="entry name" value="Invertebrate chitin-binding proteins"/>
    <property type="match status" value="2"/>
</dbReference>
<evidence type="ECO:0000256" key="6">
    <source>
        <dbReference type="SAM" id="MobiDB-lite"/>
    </source>
</evidence>
<dbReference type="KEGG" id="gfs:119644842"/>
<feature type="region of interest" description="Disordered" evidence="6">
    <location>
        <begin position="168"/>
        <end position="259"/>
    </location>
</feature>
<dbReference type="Gene3D" id="2.170.140.10">
    <property type="entry name" value="Chitin binding domain"/>
    <property type="match status" value="2"/>
</dbReference>
<organism evidence="9 10">
    <name type="scientific">Glossina fuscipes</name>
    <dbReference type="NCBI Taxonomy" id="7396"/>
    <lineage>
        <taxon>Eukaryota</taxon>
        <taxon>Metazoa</taxon>
        <taxon>Ecdysozoa</taxon>
        <taxon>Arthropoda</taxon>
        <taxon>Hexapoda</taxon>
        <taxon>Insecta</taxon>
        <taxon>Pterygota</taxon>
        <taxon>Neoptera</taxon>
        <taxon>Endopterygota</taxon>
        <taxon>Diptera</taxon>
        <taxon>Brachycera</taxon>
        <taxon>Muscomorpha</taxon>
        <taxon>Hippoboscoidea</taxon>
        <taxon>Glossinidae</taxon>
        <taxon>Glossina</taxon>
    </lineage>
</organism>
<dbReference type="AlphaFoldDB" id="A0A9C6E1I7"/>
<dbReference type="InterPro" id="IPR051940">
    <property type="entry name" value="Chitin_bind-dev_reg"/>
</dbReference>
<evidence type="ECO:0000256" key="7">
    <source>
        <dbReference type="SAM" id="SignalP"/>
    </source>
</evidence>
<dbReference type="GO" id="GO:0005576">
    <property type="term" value="C:extracellular region"/>
    <property type="evidence" value="ECO:0007669"/>
    <property type="project" value="InterPro"/>
</dbReference>